<dbReference type="Proteomes" id="UP001271007">
    <property type="component" value="Unassembled WGS sequence"/>
</dbReference>
<feature type="domain" description="GH16" evidence="2">
    <location>
        <begin position="78"/>
        <end position="315"/>
    </location>
</feature>
<dbReference type="InterPro" id="IPR013320">
    <property type="entry name" value="ConA-like_dom_sf"/>
</dbReference>
<dbReference type="AlphaFoldDB" id="A0AAJ0LXD2"/>
<comment type="caution">
    <text evidence="3">The sequence shown here is derived from an EMBL/GenBank/DDBJ whole genome shotgun (WGS) entry which is preliminary data.</text>
</comment>
<evidence type="ECO:0000259" key="2">
    <source>
        <dbReference type="PROSITE" id="PS51762"/>
    </source>
</evidence>
<dbReference type="PROSITE" id="PS51762">
    <property type="entry name" value="GH16_2"/>
    <property type="match status" value="1"/>
</dbReference>
<dbReference type="GO" id="GO:0005975">
    <property type="term" value="P:carbohydrate metabolic process"/>
    <property type="evidence" value="ECO:0007669"/>
    <property type="project" value="InterPro"/>
</dbReference>
<dbReference type="Pfam" id="PF00722">
    <property type="entry name" value="Glyco_hydro_16"/>
    <property type="match status" value="1"/>
</dbReference>
<dbReference type="EMBL" id="JAWDJX010000001">
    <property type="protein sequence ID" value="KAK3059038.1"/>
    <property type="molecule type" value="Genomic_DNA"/>
</dbReference>
<name>A0AAJ0LXD2_9PEZI</name>
<dbReference type="Gene3D" id="2.60.120.200">
    <property type="match status" value="1"/>
</dbReference>
<dbReference type="PANTHER" id="PTHR38121">
    <property type="entry name" value="GH16 DOMAIN-CONTAINING PROTEIN"/>
    <property type="match status" value="1"/>
</dbReference>
<reference evidence="3" key="1">
    <citation type="submission" date="2023-04" db="EMBL/GenBank/DDBJ databases">
        <title>Black Yeasts Isolated from many extreme environments.</title>
        <authorList>
            <person name="Coleine C."/>
            <person name="Stajich J.E."/>
            <person name="Selbmann L."/>
        </authorList>
    </citation>
    <scope>NUCLEOTIDE SEQUENCE</scope>
    <source>
        <strain evidence="3">CCFEE 5312</strain>
    </source>
</reference>
<feature type="chain" id="PRO_5042516657" description="GH16 domain-containing protein" evidence="1">
    <location>
        <begin position="17"/>
        <end position="413"/>
    </location>
</feature>
<gene>
    <name evidence="3" type="ORF">LTR09_000604</name>
</gene>
<dbReference type="GO" id="GO:0004553">
    <property type="term" value="F:hydrolase activity, hydrolyzing O-glycosyl compounds"/>
    <property type="evidence" value="ECO:0007669"/>
    <property type="project" value="InterPro"/>
</dbReference>
<sequence>MSSYISLLLFAATVLADCECGYTVNSTSSTDFALFTDLFETDFLHLHDVTYNTSYSTGWIPQNYNTSANDGSGPYGMAKQSTNLLPNYLLSPSNYVDGGVKNRDPGLQLYVRSSLLQQPADQPALVPLAEIVSERDDILYGSFRIAMKTSPINGTCAAFYFYCNDSQELDVEISGAEQMSASKHGPVHFVAQNTITEDGLAGSKQFVDELLSPPSDDYNEYRFDCEYAASRTPRETLSETSADGFFSRTKGLPGRVDFYVNGKLLSSTTENVPSSPGRIHISHWSNGNPSWSRGPPLSDAVMTVSYVKAYFNSTNLTRSNEYSAACASLKKPTISDQTCEIPAQLTAPNPFGPDGNFTGTFFFSDHPSMTPNQTIYQPKENSATDNMITMSRTQYILIMLVTGQIATWGRPLF</sequence>
<dbReference type="PANTHER" id="PTHR38121:SF5">
    <property type="entry name" value="GH16 DOMAIN-CONTAINING PROTEIN"/>
    <property type="match status" value="1"/>
</dbReference>
<keyword evidence="4" id="KW-1185">Reference proteome</keyword>
<feature type="signal peptide" evidence="1">
    <location>
        <begin position="1"/>
        <end position="16"/>
    </location>
</feature>
<proteinExistence type="predicted"/>
<accession>A0AAJ0LXD2</accession>
<dbReference type="InterPro" id="IPR000757">
    <property type="entry name" value="Beta-glucanase-like"/>
</dbReference>
<keyword evidence="1" id="KW-0732">Signal</keyword>
<evidence type="ECO:0000256" key="1">
    <source>
        <dbReference type="SAM" id="SignalP"/>
    </source>
</evidence>
<dbReference type="SUPFAM" id="SSF49899">
    <property type="entry name" value="Concanavalin A-like lectins/glucanases"/>
    <property type="match status" value="2"/>
</dbReference>
<protein>
    <recommendedName>
        <fullName evidence="2">GH16 domain-containing protein</fullName>
    </recommendedName>
</protein>
<organism evidence="3 4">
    <name type="scientific">Extremus antarcticus</name>
    <dbReference type="NCBI Taxonomy" id="702011"/>
    <lineage>
        <taxon>Eukaryota</taxon>
        <taxon>Fungi</taxon>
        <taxon>Dikarya</taxon>
        <taxon>Ascomycota</taxon>
        <taxon>Pezizomycotina</taxon>
        <taxon>Dothideomycetes</taxon>
        <taxon>Dothideomycetidae</taxon>
        <taxon>Mycosphaerellales</taxon>
        <taxon>Extremaceae</taxon>
        <taxon>Extremus</taxon>
    </lineage>
</organism>
<dbReference type="CDD" id="cd00413">
    <property type="entry name" value="Glyco_hydrolase_16"/>
    <property type="match status" value="1"/>
</dbReference>
<evidence type="ECO:0000313" key="4">
    <source>
        <dbReference type="Proteomes" id="UP001271007"/>
    </source>
</evidence>
<evidence type="ECO:0000313" key="3">
    <source>
        <dbReference type="EMBL" id="KAK3059038.1"/>
    </source>
</evidence>